<keyword evidence="11 17" id="KW-0808">Transferase</keyword>
<protein>
    <recommendedName>
        <fullName evidence="7 17">Phosphoenolpyruvate-protein phosphotransferase</fullName>
        <ecNumber evidence="6 17">2.7.3.9</ecNumber>
    </recommendedName>
    <alternativeName>
        <fullName evidence="16 17">Phosphotransferase system, enzyme I</fullName>
    </alternativeName>
</protein>
<dbReference type="InterPro" id="IPR050499">
    <property type="entry name" value="PEP-utilizing_PTS_enzyme"/>
</dbReference>
<sequence length="561" mass="59059">MIVTGIPVSGGIAVGRLVVVGALMPTDVDSVSVSESGGSAEERMTRLVAAVAASRQEISSIAAQTRQRIGSDPAAIIEAQLLVLDDPEWWEPIRDEVLGGAEPTTAVRSVTEAVAEALASLDDPYLRERSADVLDVGQRVAGHLVGRSRTHALHGQTGDVVVAAHELTPTDTLDLDLDVVRGIVTEAGARTSHAAILARQLGIPAVVGAVGVLEAAAPGVVVVLDGDAGTCEIDPEPHALDLARARSLGRATPSVITQSVTTRDGVQVHVLANASSVSDVERAVAEGADGIGLYRTEFLFMRSDGLPDEATQAEHYAAVAEAAGGRPVTFRTLDVGGDKPVPGLKMDPEENPFLGVRGIRLTLANRPVFDAQLRALARTSDAFPGVSVMVPMVSGLEELDDVRRVLQDVAPRVAFRLGAMVEVPSAALLVDALAREVDFLSVGTNDLTAYLLAADRGNRHLHGLYSEFHPAVLRALHLIRDGAKETPVSVCGELAGDPRATGLLIGLGYRQLSVSGPLVPAVKERIRTIDTAAAERAAEELLRARRHRDVDAILESRPFEA</sequence>
<evidence type="ECO:0000256" key="2">
    <source>
        <dbReference type="ARBA" id="ARBA00001946"/>
    </source>
</evidence>
<dbReference type="InterPro" id="IPR015813">
    <property type="entry name" value="Pyrv/PenolPyrv_kinase-like_dom"/>
</dbReference>
<comment type="cofactor">
    <cofactor evidence="2 17">
        <name>Mg(2+)</name>
        <dbReference type="ChEBI" id="CHEBI:18420"/>
    </cofactor>
</comment>
<dbReference type="EMBL" id="JBHSTI010000008">
    <property type="protein sequence ID" value="MFC6237286.1"/>
    <property type="molecule type" value="Genomic_DNA"/>
</dbReference>
<dbReference type="PANTHER" id="PTHR46244">
    <property type="entry name" value="PHOSPHOENOLPYRUVATE-PROTEIN PHOSPHOTRANSFERASE"/>
    <property type="match status" value="1"/>
</dbReference>
<comment type="caution">
    <text evidence="21">The sequence shown here is derived from an EMBL/GenBank/DDBJ whole genome shotgun (WGS) entry which is preliminary data.</text>
</comment>
<keyword evidence="14 17" id="KW-0418">Kinase</keyword>
<keyword evidence="9 17" id="KW-0963">Cytoplasm</keyword>
<evidence type="ECO:0000256" key="17">
    <source>
        <dbReference type="PIRNR" id="PIRNR000732"/>
    </source>
</evidence>
<evidence type="ECO:0000256" key="6">
    <source>
        <dbReference type="ARBA" id="ARBA00012232"/>
    </source>
</evidence>
<evidence type="ECO:0000256" key="9">
    <source>
        <dbReference type="ARBA" id="ARBA00022490"/>
    </source>
</evidence>
<comment type="function">
    <text evidence="3 17">General (non sugar-specific) component of the phosphoenolpyruvate-dependent sugar phosphotransferase system (sugar PTS). This major carbohydrate active-transport system catalyzes the phosphorylation of incoming sugar substrates concomitantly with their translocation across the cell membrane. Enzyme I transfers the phosphoryl group from phosphoenolpyruvate (PEP) to the phosphoryl carrier protein (HPr).</text>
</comment>
<keyword evidence="22" id="KW-1185">Reference proteome</keyword>
<feature type="domain" description="PEP-utilising enzyme mobile" evidence="18">
    <location>
        <begin position="159"/>
        <end position="229"/>
    </location>
</feature>
<keyword evidence="12 17" id="KW-0598">Phosphotransferase system</keyword>
<reference evidence="22" key="1">
    <citation type="journal article" date="2019" name="Int. J. Syst. Evol. Microbiol.">
        <title>The Global Catalogue of Microorganisms (GCM) 10K type strain sequencing project: providing services to taxonomists for standard genome sequencing and annotation.</title>
        <authorList>
            <consortium name="The Broad Institute Genomics Platform"/>
            <consortium name="The Broad Institute Genome Sequencing Center for Infectious Disease"/>
            <person name="Wu L."/>
            <person name="Ma J."/>
        </authorList>
    </citation>
    <scope>NUCLEOTIDE SEQUENCE [LARGE SCALE GENOMIC DNA]</scope>
    <source>
        <strain evidence="22">CGMCC 4.7317</strain>
    </source>
</reference>
<keyword evidence="13 17" id="KW-0479">Metal-binding</keyword>
<dbReference type="RefSeq" id="WP_386764455.1">
    <property type="nucleotide sequence ID" value="NZ_JBHSTI010000008.1"/>
</dbReference>
<evidence type="ECO:0000256" key="11">
    <source>
        <dbReference type="ARBA" id="ARBA00022679"/>
    </source>
</evidence>
<dbReference type="InterPro" id="IPR036618">
    <property type="entry name" value="PtsI_HPr-bd_sf"/>
</dbReference>
<comment type="subcellular location">
    <subcellularLocation>
        <location evidence="4 17">Cytoplasm</location>
    </subcellularLocation>
</comment>
<evidence type="ECO:0000256" key="15">
    <source>
        <dbReference type="ARBA" id="ARBA00022842"/>
    </source>
</evidence>
<dbReference type="InterPro" id="IPR008279">
    <property type="entry name" value="PEP-util_enz_mobile_dom"/>
</dbReference>
<keyword evidence="8 17" id="KW-0813">Transport</keyword>
<comment type="similarity">
    <text evidence="5 17">Belongs to the PEP-utilizing enzyme family.</text>
</comment>
<dbReference type="GO" id="GO:0008965">
    <property type="term" value="F:phosphoenolpyruvate-protein phosphotransferase activity"/>
    <property type="evidence" value="ECO:0007669"/>
    <property type="project" value="UniProtKB-EC"/>
</dbReference>
<dbReference type="NCBIfam" id="TIGR01417">
    <property type="entry name" value="PTS_I_fam"/>
    <property type="match status" value="1"/>
</dbReference>
<dbReference type="Gene3D" id="3.20.20.60">
    <property type="entry name" value="Phosphoenolpyruvate-binding domains"/>
    <property type="match status" value="1"/>
</dbReference>
<evidence type="ECO:0000256" key="4">
    <source>
        <dbReference type="ARBA" id="ARBA00004496"/>
    </source>
</evidence>
<dbReference type="Pfam" id="PF02896">
    <property type="entry name" value="PEP-utilizers_C"/>
    <property type="match status" value="1"/>
</dbReference>
<evidence type="ECO:0000256" key="12">
    <source>
        <dbReference type="ARBA" id="ARBA00022683"/>
    </source>
</evidence>
<evidence type="ECO:0000256" key="5">
    <source>
        <dbReference type="ARBA" id="ARBA00007837"/>
    </source>
</evidence>
<dbReference type="Pfam" id="PF05524">
    <property type="entry name" value="PEP-utilisers_N"/>
    <property type="match status" value="1"/>
</dbReference>
<dbReference type="Proteomes" id="UP001596138">
    <property type="component" value="Unassembled WGS sequence"/>
</dbReference>
<dbReference type="InterPro" id="IPR018274">
    <property type="entry name" value="PEP_util_AS"/>
</dbReference>
<dbReference type="Gene3D" id="3.50.30.10">
    <property type="entry name" value="Phosphohistidine domain"/>
    <property type="match status" value="1"/>
</dbReference>
<dbReference type="SUPFAM" id="SSF47831">
    <property type="entry name" value="Enzyme I of the PEP:sugar phosphotransferase system HPr-binding (sub)domain"/>
    <property type="match status" value="1"/>
</dbReference>
<evidence type="ECO:0000256" key="10">
    <source>
        <dbReference type="ARBA" id="ARBA00022597"/>
    </source>
</evidence>
<keyword evidence="10 17" id="KW-0762">Sugar transport</keyword>
<dbReference type="SUPFAM" id="SSF52009">
    <property type="entry name" value="Phosphohistidine domain"/>
    <property type="match status" value="1"/>
</dbReference>
<evidence type="ECO:0000313" key="21">
    <source>
        <dbReference type="EMBL" id="MFC6237286.1"/>
    </source>
</evidence>
<accession>A0ABW1SYF3</accession>
<evidence type="ECO:0000256" key="14">
    <source>
        <dbReference type="ARBA" id="ARBA00022777"/>
    </source>
</evidence>
<dbReference type="SUPFAM" id="SSF51621">
    <property type="entry name" value="Phosphoenolpyruvate/pyruvate domain"/>
    <property type="match status" value="1"/>
</dbReference>
<dbReference type="PRINTS" id="PR01736">
    <property type="entry name" value="PHPHTRNFRASE"/>
</dbReference>
<keyword evidence="15 17" id="KW-0460">Magnesium</keyword>
<evidence type="ECO:0000256" key="16">
    <source>
        <dbReference type="ARBA" id="ARBA00033235"/>
    </source>
</evidence>
<evidence type="ECO:0000256" key="3">
    <source>
        <dbReference type="ARBA" id="ARBA00002728"/>
    </source>
</evidence>
<feature type="domain" description="PEP-utilising enzyme C-terminal" evidence="19">
    <location>
        <begin position="257"/>
        <end position="530"/>
    </location>
</feature>
<dbReference type="InterPro" id="IPR024692">
    <property type="entry name" value="PTS_EI"/>
</dbReference>
<dbReference type="InterPro" id="IPR006318">
    <property type="entry name" value="PTS_EI-like"/>
</dbReference>
<evidence type="ECO:0000313" key="22">
    <source>
        <dbReference type="Proteomes" id="UP001596138"/>
    </source>
</evidence>
<dbReference type="PROSITE" id="PS00370">
    <property type="entry name" value="PEP_ENZYMES_PHOS_SITE"/>
    <property type="match status" value="1"/>
</dbReference>
<gene>
    <name evidence="21" type="primary">ptsP</name>
    <name evidence="21" type="ORF">ACFQGU_05325</name>
</gene>
<name>A0ABW1SYF3_9ACTN</name>
<evidence type="ECO:0000256" key="13">
    <source>
        <dbReference type="ARBA" id="ARBA00022723"/>
    </source>
</evidence>
<evidence type="ECO:0000256" key="1">
    <source>
        <dbReference type="ARBA" id="ARBA00000683"/>
    </source>
</evidence>
<dbReference type="InterPro" id="IPR036637">
    <property type="entry name" value="Phosphohistidine_dom_sf"/>
</dbReference>
<dbReference type="InterPro" id="IPR040442">
    <property type="entry name" value="Pyrv_kinase-like_dom_sf"/>
</dbReference>
<dbReference type="PIRSF" id="PIRSF000732">
    <property type="entry name" value="PTS_enzyme_I"/>
    <property type="match status" value="1"/>
</dbReference>
<dbReference type="Gene3D" id="1.10.274.10">
    <property type="entry name" value="PtsI, HPr-binding domain"/>
    <property type="match status" value="1"/>
</dbReference>
<dbReference type="InterPro" id="IPR000121">
    <property type="entry name" value="PEP_util_C"/>
</dbReference>
<evidence type="ECO:0000259" key="19">
    <source>
        <dbReference type="Pfam" id="PF02896"/>
    </source>
</evidence>
<dbReference type="InterPro" id="IPR008731">
    <property type="entry name" value="PTS_EIN"/>
</dbReference>
<organism evidence="21 22">
    <name type="scientific">Longivirga aurantiaca</name>
    <dbReference type="NCBI Taxonomy" id="1837743"/>
    <lineage>
        <taxon>Bacteria</taxon>
        <taxon>Bacillati</taxon>
        <taxon>Actinomycetota</taxon>
        <taxon>Actinomycetes</taxon>
        <taxon>Sporichthyales</taxon>
        <taxon>Sporichthyaceae</taxon>
        <taxon>Longivirga</taxon>
    </lineage>
</organism>
<proteinExistence type="inferred from homology"/>
<evidence type="ECO:0000259" key="18">
    <source>
        <dbReference type="Pfam" id="PF00391"/>
    </source>
</evidence>
<feature type="domain" description="Phosphotransferase system enzyme I N-terminal" evidence="20">
    <location>
        <begin position="4"/>
        <end position="129"/>
    </location>
</feature>
<evidence type="ECO:0000256" key="7">
    <source>
        <dbReference type="ARBA" id="ARBA00016544"/>
    </source>
</evidence>
<evidence type="ECO:0000256" key="8">
    <source>
        <dbReference type="ARBA" id="ARBA00022448"/>
    </source>
</evidence>
<dbReference type="PANTHER" id="PTHR46244:SF3">
    <property type="entry name" value="PHOSPHOENOLPYRUVATE-PROTEIN PHOSPHOTRANSFERASE"/>
    <property type="match status" value="1"/>
</dbReference>
<dbReference type="EC" id="2.7.3.9" evidence="6 17"/>
<comment type="catalytic activity">
    <reaction evidence="1 17">
        <text>L-histidyl-[protein] + phosphoenolpyruvate = N(pros)-phospho-L-histidyl-[protein] + pyruvate</text>
        <dbReference type="Rhea" id="RHEA:23880"/>
        <dbReference type="Rhea" id="RHEA-COMP:9745"/>
        <dbReference type="Rhea" id="RHEA-COMP:9746"/>
        <dbReference type="ChEBI" id="CHEBI:15361"/>
        <dbReference type="ChEBI" id="CHEBI:29979"/>
        <dbReference type="ChEBI" id="CHEBI:58702"/>
        <dbReference type="ChEBI" id="CHEBI:64837"/>
        <dbReference type="EC" id="2.7.3.9"/>
    </reaction>
</comment>
<dbReference type="Pfam" id="PF00391">
    <property type="entry name" value="PEP-utilizers"/>
    <property type="match status" value="1"/>
</dbReference>
<evidence type="ECO:0000259" key="20">
    <source>
        <dbReference type="Pfam" id="PF05524"/>
    </source>
</evidence>